<keyword evidence="1" id="KW-0677">Repeat</keyword>
<evidence type="ECO:0000313" key="6">
    <source>
        <dbReference type="Proteomes" id="UP000324897"/>
    </source>
</evidence>
<feature type="repeat" description="PPR" evidence="3">
    <location>
        <begin position="114"/>
        <end position="148"/>
    </location>
</feature>
<comment type="caution">
    <text evidence="5">The sequence shown here is derived from an EMBL/GenBank/DDBJ whole genome shotgun (WGS) entry which is preliminary data.</text>
</comment>
<evidence type="ECO:0000256" key="1">
    <source>
        <dbReference type="ARBA" id="ARBA00022737"/>
    </source>
</evidence>
<dbReference type="PROSITE" id="PS51375">
    <property type="entry name" value="PPR"/>
    <property type="match status" value="7"/>
</dbReference>
<feature type="non-terminal residue" evidence="5">
    <location>
        <position position="1"/>
    </location>
</feature>
<gene>
    <name evidence="5" type="ORF">EJB05_03507</name>
</gene>
<sequence length="810" mass="89795">MAVVQSRDLARLVDTLCASGRSAEAHHRVSLLLLSATSPLSRSHFDELLRRLLHADTPLLTLRLLQHAAASALAPSLPNYNRLLALLCRADTPPPPLPVHLAHRLLLRMRAPPDAASYAALLDGYARVPDPRAARKLLDEMPGRGLVPSSLARTFLVKAFLRSRDVNAAMDLVDNHLWPSTADGSQFQENQEVTNAAFANLMQCLCAEGFFHVVFRIAEEMPHRRCGVDDEFAYAQMIDSLCRSGQHHGASRIVYIMRNRGMCPSTVSYNCIVHGLCTSQKPGGRLRAHQLVMEGASFGYRPREVTYKLLVYELCRENELGKAKDVLELMLQPQFGNDKGGDEETRTRIYNMFLGALRAVDNPSEQLAVLMSMLQAECKPDVITMNTVIHGFCNAGRVQEARRILDDMLSGKFCSPDVVTFTTLISGYLDAGDYAEALDVLRTLMPRRRCSPTVVTYNCAIKGLFALQQVDTAMQVLEEMKANNVTSDSVTHAVVIKGLCDAGELEKAKAFWDNIVWPSGIHDDYVYSAIFTGLCKQGKLEQACDFLYQLADCGVVPSVVCYNILIDAACKKGLKKLAYQMVKEMRRNGLAPDAVTWRILGKLHHCDKEEEEEESHSFNVAKRSTDGVEPPVSTENVMPLLSSSISLHELNNVYNNKANIKDEVNVDGEGKWTEMTEEPADNTELAKELEDEGCATQEDGLMKPNEQPVIRLPLSRVARKTLLQELECLVKDVHGIALTASLSVLEIPGNPSTSNKLNNESSSFFPNFMYKEDSFPMQEKIVDSLSLKIPSSDSRETASCGICVHTLMTM</sequence>
<feature type="repeat" description="PPR" evidence="3">
    <location>
        <begin position="381"/>
        <end position="415"/>
    </location>
</feature>
<dbReference type="Proteomes" id="UP000324897">
    <property type="component" value="Chromosome 5"/>
</dbReference>
<organism evidence="5 6">
    <name type="scientific">Eragrostis curvula</name>
    <name type="common">weeping love grass</name>
    <dbReference type="NCBI Taxonomy" id="38414"/>
    <lineage>
        <taxon>Eukaryota</taxon>
        <taxon>Viridiplantae</taxon>
        <taxon>Streptophyta</taxon>
        <taxon>Embryophyta</taxon>
        <taxon>Tracheophyta</taxon>
        <taxon>Spermatophyta</taxon>
        <taxon>Magnoliopsida</taxon>
        <taxon>Liliopsida</taxon>
        <taxon>Poales</taxon>
        <taxon>Poaceae</taxon>
        <taxon>PACMAD clade</taxon>
        <taxon>Chloridoideae</taxon>
        <taxon>Eragrostideae</taxon>
        <taxon>Eragrostidinae</taxon>
        <taxon>Eragrostis</taxon>
    </lineage>
</organism>
<name>A0A5J9W7J0_9POAL</name>
<evidence type="ECO:0000256" key="4">
    <source>
        <dbReference type="SAM" id="MobiDB-lite"/>
    </source>
</evidence>
<evidence type="ECO:0000256" key="3">
    <source>
        <dbReference type="PROSITE-ProRule" id="PRU00708"/>
    </source>
</evidence>
<dbReference type="InterPro" id="IPR051222">
    <property type="entry name" value="PPR/CCM1_RNA-binding"/>
</dbReference>
<dbReference type="PANTHER" id="PTHR47942">
    <property type="entry name" value="TETRATRICOPEPTIDE REPEAT (TPR)-LIKE SUPERFAMILY PROTEIN-RELATED"/>
    <property type="match status" value="1"/>
</dbReference>
<evidence type="ECO:0000256" key="2">
    <source>
        <dbReference type="ARBA" id="ARBA00022946"/>
    </source>
</evidence>
<dbReference type="Gene3D" id="1.25.40.10">
    <property type="entry name" value="Tetratricopeptide repeat domain"/>
    <property type="match status" value="5"/>
</dbReference>
<protein>
    <recommendedName>
        <fullName evidence="7">Pentacotripeptide-repeat region of PRORP domain-containing protein</fullName>
    </recommendedName>
</protein>
<feature type="region of interest" description="Disordered" evidence="4">
    <location>
        <begin position="610"/>
        <end position="632"/>
    </location>
</feature>
<dbReference type="OrthoDB" id="185373at2759"/>
<proteinExistence type="predicted"/>
<dbReference type="PANTHER" id="PTHR47942:SF37">
    <property type="entry name" value="OS07G0674300 PROTEIN"/>
    <property type="match status" value="1"/>
</dbReference>
<accession>A0A5J9W7J0</accession>
<dbReference type="NCBIfam" id="TIGR00756">
    <property type="entry name" value="PPR"/>
    <property type="match status" value="7"/>
</dbReference>
<dbReference type="InterPro" id="IPR002885">
    <property type="entry name" value="PPR_rpt"/>
</dbReference>
<reference evidence="5 6" key="1">
    <citation type="journal article" date="2019" name="Sci. Rep.">
        <title>A high-quality genome of Eragrostis curvula grass provides insights into Poaceae evolution and supports new strategies to enhance forage quality.</title>
        <authorList>
            <person name="Carballo J."/>
            <person name="Santos B.A.C.M."/>
            <person name="Zappacosta D."/>
            <person name="Garbus I."/>
            <person name="Selva J.P."/>
            <person name="Gallo C.A."/>
            <person name="Diaz A."/>
            <person name="Albertini E."/>
            <person name="Caccamo M."/>
            <person name="Echenique V."/>
        </authorList>
    </citation>
    <scope>NUCLEOTIDE SEQUENCE [LARGE SCALE GENOMIC DNA]</scope>
    <source>
        <strain evidence="6">cv. Victoria</strain>
        <tissue evidence="5">Leaf</tissue>
    </source>
</reference>
<keyword evidence="6" id="KW-1185">Reference proteome</keyword>
<dbReference type="Gramene" id="TVU44078">
    <property type="protein sequence ID" value="TVU44078"/>
    <property type="gene ID" value="EJB05_03507"/>
</dbReference>
<feature type="repeat" description="PPR" evidence="3">
    <location>
        <begin position="453"/>
        <end position="487"/>
    </location>
</feature>
<evidence type="ECO:0000313" key="5">
    <source>
        <dbReference type="EMBL" id="TVU44078.1"/>
    </source>
</evidence>
<feature type="repeat" description="PPR" evidence="3">
    <location>
        <begin position="417"/>
        <end position="452"/>
    </location>
</feature>
<keyword evidence="2" id="KW-0809">Transit peptide</keyword>
<dbReference type="EMBL" id="RWGY01000004">
    <property type="protein sequence ID" value="TVU44078.1"/>
    <property type="molecule type" value="Genomic_DNA"/>
</dbReference>
<feature type="repeat" description="PPR" evidence="3">
    <location>
        <begin position="230"/>
        <end position="264"/>
    </location>
</feature>
<dbReference type="AlphaFoldDB" id="A0A5J9W7J0"/>
<feature type="repeat" description="PPR" evidence="3">
    <location>
        <begin position="558"/>
        <end position="592"/>
    </location>
</feature>
<dbReference type="Pfam" id="PF01535">
    <property type="entry name" value="PPR"/>
    <property type="match status" value="3"/>
</dbReference>
<dbReference type="InterPro" id="IPR011990">
    <property type="entry name" value="TPR-like_helical_dom_sf"/>
</dbReference>
<evidence type="ECO:0008006" key="7">
    <source>
        <dbReference type="Google" id="ProtNLM"/>
    </source>
</evidence>
<feature type="repeat" description="PPR" evidence="3">
    <location>
        <begin position="523"/>
        <end position="557"/>
    </location>
</feature>
<dbReference type="Pfam" id="PF13041">
    <property type="entry name" value="PPR_2"/>
    <property type="match status" value="4"/>
</dbReference>